<dbReference type="RefSeq" id="WP_184801167.1">
    <property type="nucleotide sequence ID" value="NZ_JACIIZ010000006.1"/>
</dbReference>
<evidence type="ECO:0000259" key="15">
    <source>
        <dbReference type="Pfam" id="PF07715"/>
    </source>
</evidence>
<dbReference type="InterPro" id="IPR039426">
    <property type="entry name" value="TonB-dep_rcpt-like"/>
</dbReference>
<feature type="compositionally biased region" description="Polar residues" evidence="13">
    <location>
        <begin position="240"/>
        <end position="256"/>
    </location>
</feature>
<dbReference type="InterPro" id="IPR036942">
    <property type="entry name" value="Beta-barrel_TonB_sf"/>
</dbReference>
<feature type="region of interest" description="Disordered" evidence="13">
    <location>
        <begin position="236"/>
        <end position="256"/>
    </location>
</feature>
<keyword evidence="5 11" id="KW-0812">Transmembrane</keyword>
<keyword evidence="2 11" id="KW-0813">Transport</keyword>
<keyword evidence="6" id="KW-0408">Iron</keyword>
<comment type="caution">
    <text evidence="16">The sequence shown here is derived from an EMBL/GenBank/DDBJ whole genome shotgun (WGS) entry which is preliminary data.</text>
</comment>
<evidence type="ECO:0000313" key="17">
    <source>
        <dbReference type="Proteomes" id="UP000539175"/>
    </source>
</evidence>
<reference evidence="16 17" key="1">
    <citation type="submission" date="2020-08" db="EMBL/GenBank/DDBJ databases">
        <title>Genomic Encyclopedia of Type Strains, Phase IV (KMG-IV): sequencing the most valuable type-strain genomes for metagenomic binning, comparative biology and taxonomic classification.</title>
        <authorList>
            <person name="Goeker M."/>
        </authorList>
    </citation>
    <scope>NUCLEOTIDE SEQUENCE [LARGE SCALE GENOMIC DNA]</scope>
    <source>
        <strain evidence="16 17">DSM 22198</strain>
    </source>
</reference>
<dbReference type="Proteomes" id="UP000539175">
    <property type="component" value="Unassembled WGS sequence"/>
</dbReference>
<dbReference type="AlphaFoldDB" id="A0A7X0AY28"/>
<gene>
    <name evidence="16" type="ORF">FHS74_002700</name>
</gene>
<dbReference type="InterPro" id="IPR012910">
    <property type="entry name" value="Plug_dom"/>
</dbReference>
<evidence type="ECO:0000256" key="13">
    <source>
        <dbReference type="SAM" id="MobiDB-lite"/>
    </source>
</evidence>
<evidence type="ECO:0000256" key="6">
    <source>
        <dbReference type="ARBA" id="ARBA00023004"/>
    </source>
</evidence>
<accession>A0A7X0AY28</accession>
<comment type="similarity">
    <text evidence="11 12">Belongs to the TonB-dependent receptor family.</text>
</comment>
<evidence type="ECO:0000256" key="8">
    <source>
        <dbReference type="ARBA" id="ARBA00023077"/>
    </source>
</evidence>
<comment type="subcellular location">
    <subcellularLocation>
        <location evidence="1 11">Cell outer membrane</location>
        <topology evidence="1 11">Multi-pass membrane protein</topology>
    </subcellularLocation>
</comment>
<dbReference type="PROSITE" id="PS52016">
    <property type="entry name" value="TONB_DEPENDENT_REC_3"/>
    <property type="match status" value="1"/>
</dbReference>
<organism evidence="16 17">
    <name type="scientific">Nitrospirillum iridis</name>
    <dbReference type="NCBI Taxonomy" id="765888"/>
    <lineage>
        <taxon>Bacteria</taxon>
        <taxon>Pseudomonadati</taxon>
        <taxon>Pseudomonadota</taxon>
        <taxon>Alphaproteobacteria</taxon>
        <taxon>Rhodospirillales</taxon>
        <taxon>Azospirillaceae</taxon>
        <taxon>Nitrospirillum</taxon>
    </lineage>
</organism>
<proteinExistence type="inferred from homology"/>
<evidence type="ECO:0000256" key="3">
    <source>
        <dbReference type="ARBA" id="ARBA00022452"/>
    </source>
</evidence>
<dbReference type="Pfam" id="PF00593">
    <property type="entry name" value="TonB_dep_Rec_b-barrel"/>
    <property type="match status" value="1"/>
</dbReference>
<keyword evidence="9 11" id="KW-0472">Membrane</keyword>
<dbReference type="GO" id="GO:0006826">
    <property type="term" value="P:iron ion transport"/>
    <property type="evidence" value="ECO:0007669"/>
    <property type="project" value="UniProtKB-KW"/>
</dbReference>
<keyword evidence="3 11" id="KW-1134">Transmembrane beta strand</keyword>
<dbReference type="GO" id="GO:0009279">
    <property type="term" value="C:cell outer membrane"/>
    <property type="evidence" value="ECO:0007669"/>
    <property type="project" value="UniProtKB-SubCell"/>
</dbReference>
<protein>
    <submittedName>
        <fullName evidence="16">Outer membrane receptor protein involved in Fe transport</fullName>
    </submittedName>
</protein>
<evidence type="ECO:0000259" key="14">
    <source>
        <dbReference type="Pfam" id="PF00593"/>
    </source>
</evidence>
<sequence length="696" mass="74439">MEEIIVTAQKRGENIQDVPAAVSAVSSQMLHDLHATQLTDIGAYVPALQIDSAGSPGQTTISMRGIAPIGRGATVATYIDDAPVGSSSTYGGGNAFALDLLPYDVQRLEVLRGPQGTLYGASSMGGLLKYVLTTPSLDTFEARVGGDVSAVSGASKPGGGFRGMLSGPIVGGVLGFTASYSQQDTPGFIDNSQTGRRDENGVKQQSARLGLVWQANDDLLVKLNALYQKVDADGDANTALDPNTLQPLGGSRTDNNLTDQPFNKEIQYYSLAVEYTMPWADLISSSSYTNTRTSQTQDASYTYGVAFPAFGIPAGTSAYDYRLHLRKYTQEIRLQSHPGVTLEWQAGLFATHEDSKNFQSPSALTMDGEPIPGLDPLFTGQLPSTYTEYAGFGTVTYHATDRLDLLAGVRYSENHQTFGEYGSGSIIDPISLLGQKSHEGVATYSVGGRYHITDKVMAYIRIASGYQPGGPNLAIAGVAPTFASDTLTNYEVGLKSQFLDNRVLFDIDAFYIDWNDIQLLSNGSGFNYILNGGSAKSQGIEANASVRPIDGLTLDATFSFVDSVLTEDVAAISGLSGDRLPNVPRWSGSLRATYSHDLADGWMGAVGAGLRLTGDRYSDVNHAYDARVIPGYGALDMNVSVSNDRYTLQIFAKNLTDRHAYLSYTPLVNQATGALTQIEATVLQPRTIGLSLDAKF</sequence>
<evidence type="ECO:0000313" key="16">
    <source>
        <dbReference type="EMBL" id="MBB6252140.1"/>
    </source>
</evidence>
<dbReference type="PANTHER" id="PTHR32552">
    <property type="entry name" value="FERRICHROME IRON RECEPTOR-RELATED"/>
    <property type="match status" value="1"/>
</dbReference>
<keyword evidence="16" id="KW-0675">Receptor</keyword>
<dbReference type="Pfam" id="PF07715">
    <property type="entry name" value="Plug"/>
    <property type="match status" value="1"/>
</dbReference>
<dbReference type="InterPro" id="IPR000531">
    <property type="entry name" value="Beta-barrel_TonB"/>
</dbReference>
<keyword evidence="8 12" id="KW-0798">TonB box</keyword>
<dbReference type="SUPFAM" id="SSF56935">
    <property type="entry name" value="Porins"/>
    <property type="match status" value="1"/>
</dbReference>
<keyword evidence="10 11" id="KW-0998">Cell outer membrane</keyword>
<evidence type="ECO:0000256" key="4">
    <source>
        <dbReference type="ARBA" id="ARBA00022496"/>
    </source>
</evidence>
<evidence type="ECO:0000256" key="5">
    <source>
        <dbReference type="ARBA" id="ARBA00022692"/>
    </source>
</evidence>
<keyword evidence="4" id="KW-0410">Iron transport</keyword>
<evidence type="ECO:0000256" key="9">
    <source>
        <dbReference type="ARBA" id="ARBA00023136"/>
    </source>
</evidence>
<dbReference type="CDD" id="cd01347">
    <property type="entry name" value="ligand_gated_channel"/>
    <property type="match status" value="1"/>
</dbReference>
<evidence type="ECO:0000256" key="1">
    <source>
        <dbReference type="ARBA" id="ARBA00004571"/>
    </source>
</evidence>
<evidence type="ECO:0000256" key="2">
    <source>
        <dbReference type="ARBA" id="ARBA00022448"/>
    </source>
</evidence>
<evidence type="ECO:0000256" key="12">
    <source>
        <dbReference type="RuleBase" id="RU003357"/>
    </source>
</evidence>
<feature type="domain" description="TonB-dependent receptor-like beta-barrel" evidence="14">
    <location>
        <begin position="213"/>
        <end position="655"/>
    </location>
</feature>
<evidence type="ECO:0000256" key="7">
    <source>
        <dbReference type="ARBA" id="ARBA00023065"/>
    </source>
</evidence>
<evidence type="ECO:0000256" key="11">
    <source>
        <dbReference type="PROSITE-ProRule" id="PRU01360"/>
    </source>
</evidence>
<dbReference type="EMBL" id="JACIIZ010000006">
    <property type="protein sequence ID" value="MBB6252140.1"/>
    <property type="molecule type" value="Genomic_DNA"/>
</dbReference>
<keyword evidence="7" id="KW-0406">Ion transport</keyword>
<feature type="domain" description="TonB-dependent receptor plug" evidence="15">
    <location>
        <begin position="15"/>
        <end position="126"/>
    </location>
</feature>
<dbReference type="PANTHER" id="PTHR32552:SF81">
    <property type="entry name" value="TONB-DEPENDENT OUTER MEMBRANE RECEPTOR"/>
    <property type="match status" value="1"/>
</dbReference>
<keyword evidence="17" id="KW-1185">Reference proteome</keyword>
<dbReference type="Gene3D" id="2.40.170.20">
    <property type="entry name" value="TonB-dependent receptor, beta-barrel domain"/>
    <property type="match status" value="1"/>
</dbReference>
<evidence type="ECO:0000256" key="10">
    <source>
        <dbReference type="ARBA" id="ARBA00023237"/>
    </source>
</evidence>
<name>A0A7X0AY28_9PROT</name>